<evidence type="ECO:0000259" key="3">
    <source>
        <dbReference type="Pfam" id="PF14607"/>
    </source>
</evidence>
<accession>A0A6N2R5Q2</accession>
<reference evidence="4 6" key="1">
    <citation type="submission" date="2015-09" db="EMBL/GenBank/DDBJ databases">
        <authorList>
            <consortium name="Pathogen Informatics"/>
        </authorList>
    </citation>
    <scope>NUCLEOTIDE SEQUENCE [LARGE SCALE GENOMIC DNA]</scope>
    <source>
        <strain evidence="4 6">2789STDY5834846</strain>
    </source>
</reference>
<dbReference type="Gene3D" id="2.60.120.260">
    <property type="entry name" value="Galactose-binding domain-like"/>
    <property type="match status" value="1"/>
</dbReference>
<dbReference type="EMBL" id="CZAE01000026">
    <property type="protein sequence ID" value="CUQ13308.1"/>
    <property type="molecule type" value="Genomic_DNA"/>
</dbReference>
<dbReference type="AlphaFoldDB" id="A0A174TZK8"/>
<dbReference type="SUPFAM" id="SSF52266">
    <property type="entry name" value="SGNH hydrolase"/>
    <property type="match status" value="1"/>
</dbReference>
<feature type="domain" description="SGNH hydrolase-type esterase N-terminal" evidence="3">
    <location>
        <begin position="23"/>
        <end position="165"/>
    </location>
</feature>
<evidence type="ECO:0000313" key="4">
    <source>
        <dbReference type="EMBL" id="CUQ13308.1"/>
    </source>
</evidence>
<feature type="signal peptide" evidence="1">
    <location>
        <begin position="1"/>
        <end position="20"/>
    </location>
</feature>
<dbReference type="InterPro" id="IPR032740">
    <property type="entry name" value="GxDLY"/>
</dbReference>
<gene>
    <name evidence="5" type="ORF">BFLFYP10_00685</name>
    <name evidence="4" type="ORF">ERS852461_04322</name>
</gene>
<evidence type="ECO:0000313" key="6">
    <source>
        <dbReference type="Proteomes" id="UP000095606"/>
    </source>
</evidence>
<reference evidence="5" key="2">
    <citation type="submission" date="2019-11" db="EMBL/GenBank/DDBJ databases">
        <authorList>
            <person name="Feng L."/>
        </authorList>
    </citation>
    <scope>NUCLEOTIDE SEQUENCE</scope>
    <source>
        <strain evidence="5">BfaecisLFYP10</strain>
    </source>
</reference>
<evidence type="ECO:0000313" key="5">
    <source>
        <dbReference type="EMBL" id="VYS75345.1"/>
    </source>
</evidence>
<organism evidence="4 6">
    <name type="scientific">Bacteroides faecis</name>
    <dbReference type="NCBI Taxonomy" id="674529"/>
    <lineage>
        <taxon>Bacteria</taxon>
        <taxon>Pseudomonadati</taxon>
        <taxon>Bacteroidota</taxon>
        <taxon>Bacteroidia</taxon>
        <taxon>Bacteroidales</taxon>
        <taxon>Bacteroidaceae</taxon>
        <taxon>Bacteroides</taxon>
    </lineage>
</organism>
<sequence>MMKHFFILTMLCLFGFDLQAQLTYHEASQFPLLGKATEATGTRYERFPDSLKNVSRERLWNLSRNSAGLAIRFRSNSTQIAVKWEALFNNHMNHMTDVGTKGLDLYCLQENGDWRFVNSARPTAKTNSATIIANMQPKEREYMLYLPLYDGVASLSIGVDSLSTIDQPLVDSPVRKKPVAFYGTSILQGGCAARPGMAHTNIISRRLNRECINLGFSGNALLDLEVAQIMSEVDASVFVLDFVPNASVEQMGERMETFYRIIRDKHPDTPIVFIEDPVFTHTLFDQRIDREVKRKNQTLNEIFNSLKKQGEKKIYLIHSKNMIGNDGEATVDGIHFTDLGMMRYADLVTPIIKKLMK</sequence>
<keyword evidence="1" id="KW-0732">Signal</keyword>
<feature type="domain" description="SGNH hydrolase-type esterase" evidence="2">
    <location>
        <begin position="176"/>
        <end position="353"/>
    </location>
</feature>
<dbReference type="Proteomes" id="UP000095606">
    <property type="component" value="Unassembled WGS sequence"/>
</dbReference>
<dbReference type="InterPro" id="IPR013830">
    <property type="entry name" value="SGNH_hydro"/>
</dbReference>
<evidence type="ECO:0000256" key="1">
    <source>
        <dbReference type="SAM" id="SignalP"/>
    </source>
</evidence>
<dbReference type="Pfam" id="PF14607">
    <property type="entry name" value="GxDLY"/>
    <property type="match status" value="1"/>
</dbReference>
<evidence type="ECO:0000259" key="2">
    <source>
        <dbReference type="Pfam" id="PF14606"/>
    </source>
</evidence>
<proteinExistence type="predicted"/>
<dbReference type="Gene3D" id="3.40.50.1110">
    <property type="entry name" value="SGNH hydrolase"/>
    <property type="match status" value="1"/>
</dbReference>
<accession>A0A174TZK8</accession>
<feature type="chain" id="PRO_5036009065" evidence="1">
    <location>
        <begin position="21"/>
        <end position="357"/>
    </location>
</feature>
<dbReference type="InterPro" id="IPR036514">
    <property type="entry name" value="SGNH_hydro_sf"/>
</dbReference>
<name>A0A174TZK8_9BACE</name>
<keyword evidence="4" id="KW-0378">Hydrolase</keyword>
<dbReference type="Pfam" id="PF14606">
    <property type="entry name" value="Lipase_GDSL_3"/>
    <property type="match status" value="1"/>
</dbReference>
<dbReference type="GO" id="GO:0016788">
    <property type="term" value="F:hydrolase activity, acting on ester bonds"/>
    <property type="evidence" value="ECO:0007669"/>
    <property type="project" value="UniProtKB-ARBA"/>
</dbReference>
<dbReference type="CDD" id="cd01844">
    <property type="entry name" value="SGNH_hydrolase_like_6"/>
    <property type="match status" value="1"/>
</dbReference>
<protein>
    <submittedName>
        <fullName evidence="4">Acetylhydrolase</fullName>
    </submittedName>
</protein>
<dbReference type="EMBL" id="CACRSZ010000002">
    <property type="protein sequence ID" value="VYS75345.1"/>
    <property type="molecule type" value="Genomic_DNA"/>
</dbReference>